<evidence type="ECO:0000313" key="2">
    <source>
        <dbReference type="Proteomes" id="UP000887229"/>
    </source>
</evidence>
<comment type="caution">
    <text evidence="1">The sequence shown here is derived from an EMBL/GenBank/DDBJ whole genome shotgun (WGS) entry which is preliminary data.</text>
</comment>
<protein>
    <submittedName>
        <fullName evidence="1">Uncharacterized protein</fullName>
    </submittedName>
</protein>
<accession>A0A9P8CU43</accession>
<dbReference type="Proteomes" id="UP000887229">
    <property type="component" value="Unassembled WGS sequence"/>
</dbReference>
<name>A0A9P8CU43_9HYPO</name>
<dbReference type="GeneID" id="70289824"/>
<reference evidence="1" key="1">
    <citation type="journal article" date="2021" name="IMA Fungus">
        <title>Genomic characterization of three marine fungi, including Emericellopsis atlantica sp. nov. with signatures of a generalist lifestyle and marine biomass degradation.</title>
        <authorList>
            <person name="Hagestad O.C."/>
            <person name="Hou L."/>
            <person name="Andersen J.H."/>
            <person name="Hansen E.H."/>
            <person name="Altermark B."/>
            <person name="Li C."/>
            <person name="Kuhnert E."/>
            <person name="Cox R.J."/>
            <person name="Crous P.W."/>
            <person name="Spatafora J.W."/>
            <person name="Lail K."/>
            <person name="Amirebrahimi M."/>
            <person name="Lipzen A."/>
            <person name="Pangilinan J."/>
            <person name="Andreopoulos W."/>
            <person name="Hayes R.D."/>
            <person name="Ng V."/>
            <person name="Grigoriev I.V."/>
            <person name="Jackson S.A."/>
            <person name="Sutton T.D.S."/>
            <person name="Dobson A.D.W."/>
            <person name="Rama T."/>
        </authorList>
    </citation>
    <scope>NUCLEOTIDE SEQUENCE</scope>
    <source>
        <strain evidence="1">TS7</strain>
    </source>
</reference>
<dbReference type="EMBL" id="MU251242">
    <property type="protein sequence ID" value="KAG9258780.1"/>
    <property type="molecule type" value="Genomic_DNA"/>
</dbReference>
<gene>
    <name evidence="1" type="ORF">F5Z01DRAFT_3076</name>
</gene>
<proteinExistence type="predicted"/>
<dbReference type="AlphaFoldDB" id="A0A9P8CU43"/>
<evidence type="ECO:0000313" key="1">
    <source>
        <dbReference type="EMBL" id="KAG9258780.1"/>
    </source>
</evidence>
<keyword evidence="2" id="KW-1185">Reference proteome</keyword>
<organism evidence="1 2">
    <name type="scientific">Emericellopsis atlantica</name>
    <dbReference type="NCBI Taxonomy" id="2614577"/>
    <lineage>
        <taxon>Eukaryota</taxon>
        <taxon>Fungi</taxon>
        <taxon>Dikarya</taxon>
        <taxon>Ascomycota</taxon>
        <taxon>Pezizomycotina</taxon>
        <taxon>Sordariomycetes</taxon>
        <taxon>Hypocreomycetidae</taxon>
        <taxon>Hypocreales</taxon>
        <taxon>Bionectriaceae</taxon>
        <taxon>Emericellopsis</taxon>
    </lineage>
</organism>
<dbReference type="RefSeq" id="XP_046122704.1">
    <property type="nucleotide sequence ID" value="XM_046258921.1"/>
</dbReference>
<sequence>MGMGNAPLMEEKSLCSRRGCGELELRPSVVGQQQLAGQETVDEKFVCDFSSSRFSGIRGQQRHCARDSALAVAPLAVHPRDASIALIRLSPMEARAGWGWTLVPVLHVGREARVALSGMAGSIHRPFETEMEGHGGVEEGSREGNGGEKALMELSKLRGGWMDGKRERVSRSAGWPILRSHAAAPPRTVHSVLLLDPRDKIIGPRDEEIHIGLLLWGGETRFVDVSLLLIAT</sequence>